<reference evidence="1 2" key="1">
    <citation type="journal article" date="2007" name="PLoS Genet.">
        <title>Patterns and implications of gene gain and loss in the evolution of Prochlorococcus.</title>
        <authorList>
            <person name="Kettler G.C."/>
            <person name="Martiny A.C."/>
            <person name="Huang K."/>
            <person name="Zucker J."/>
            <person name="Coleman M.L."/>
            <person name="Rodrigue S."/>
            <person name="Chen F."/>
            <person name="Lapidus A."/>
            <person name="Ferriera S."/>
            <person name="Johnson J."/>
            <person name="Steglich C."/>
            <person name="Church G.M."/>
            <person name="Richardson P."/>
            <person name="Chisholm S.W."/>
        </authorList>
    </citation>
    <scope>NUCLEOTIDE SEQUENCE [LARGE SCALE GENOMIC DNA]</scope>
    <source>
        <strain evidence="1 2">MIT 9215</strain>
    </source>
</reference>
<dbReference type="eggNOG" id="ENOG5032GJZ">
    <property type="taxonomic scope" value="Bacteria"/>
</dbReference>
<protein>
    <submittedName>
        <fullName evidence="1">Uncharacterized protein</fullName>
    </submittedName>
</protein>
<organism evidence="1 2">
    <name type="scientific">Prochlorococcus marinus (strain MIT 9215)</name>
    <dbReference type="NCBI Taxonomy" id="93060"/>
    <lineage>
        <taxon>Bacteria</taxon>
        <taxon>Bacillati</taxon>
        <taxon>Cyanobacteriota</taxon>
        <taxon>Cyanophyceae</taxon>
        <taxon>Synechococcales</taxon>
        <taxon>Prochlorococcaceae</taxon>
        <taxon>Prochlorococcus</taxon>
    </lineage>
</organism>
<dbReference type="HOGENOM" id="CLU_844303_0_0_3"/>
<dbReference type="AlphaFoldDB" id="A8G6R8"/>
<name>A8G6R8_PROM2</name>
<dbReference type="Proteomes" id="UP000002014">
    <property type="component" value="Chromosome"/>
</dbReference>
<dbReference type="EMBL" id="CP000825">
    <property type="protein sequence ID" value="ABV51299.1"/>
    <property type="molecule type" value="Genomic_DNA"/>
</dbReference>
<accession>A8G6R8</accession>
<gene>
    <name evidence="1" type="ordered locus">P9215_16861</name>
</gene>
<proteinExistence type="predicted"/>
<evidence type="ECO:0000313" key="2">
    <source>
        <dbReference type="Proteomes" id="UP000002014"/>
    </source>
</evidence>
<evidence type="ECO:0000313" key="1">
    <source>
        <dbReference type="EMBL" id="ABV51299.1"/>
    </source>
</evidence>
<sequence length="329" mass="38283">MDFGSYLIFKKYRNFCYLILLIILQKPLASLSDDLGEVIIDDKKVLQHLKETTELDEQDLTSQYIKDFRSGYCKYWFANGGHPIKKVKDFCDENFKNNFESKKSFAKRDADSKCLEAKDFVGCMTFFNQKSETLRSTKNQEKCKQFGDRYVCFNAARGKDMLGLPKITGWTYIENPSINSTMYVDRNSYKLFHKGNYGRFIHLQAITRIYRAAEAGRLPSSKTIGTARTNCYGDDYSINCTTSPAPTFTTPGRAPKPQRIQQNVWDYIIDCQDMTFTRHLDKGRPEKWKPYSKLPWWFAPETTKKDCSAIGSLRESRFMKYQKKSIRGK</sequence>
<dbReference type="STRING" id="93060.P9215_16861"/>
<dbReference type="KEGG" id="pmh:P9215_16861"/>